<dbReference type="SUPFAM" id="SSF52540">
    <property type="entry name" value="P-loop containing nucleoside triphosphate hydrolases"/>
    <property type="match status" value="1"/>
</dbReference>
<dbReference type="AlphaFoldDB" id="A0A917Y857"/>
<dbReference type="InterPro" id="IPR027417">
    <property type="entry name" value="P-loop_NTPase"/>
</dbReference>
<evidence type="ECO:0000313" key="7">
    <source>
        <dbReference type="Proteomes" id="UP000600365"/>
    </source>
</evidence>
<evidence type="ECO:0000256" key="3">
    <source>
        <dbReference type="ARBA" id="ARBA00013368"/>
    </source>
</evidence>
<dbReference type="Pfam" id="PF13476">
    <property type="entry name" value="AAA_23"/>
    <property type="match status" value="1"/>
</dbReference>
<name>A0A917Y857_9ACTN</name>
<evidence type="ECO:0000259" key="5">
    <source>
        <dbReference type="Pfam" id="PF13476"/>
    </source>
</evidence>
<evidence type="ECO:0000256" key="4">
    <source>
        <dbReference type="SAM" id="Coils"/>
    </source>
</evidence>
<keyword evidence="4" id="KW-0175">Coiled coil</keyword>
<dbReference type="EMBL" id="BMMM01000012">
    <property type="protein sequence ID" value="GGN77629.1"/>
    <property type="molecule type" value="Genomic_DNA"/>
</dbReference>
<dbReference type="GO" id="GO:0006302">
    <property type="term" value="P:double-strand break repair"/>
    <property type="evidence" value="ECO:0007669"/>
    <property type="project" value="InterPro"/>
</dbReference>
<organism evidence="6 7">
    <name type="scientific">Streptomyces albiflavescens</name>
    <dbReference type="NCBI Taxonomy" id="1623582"/>
    <lineage>
        <taxon>Bacteria</taxon>
        <taxon>Bacillati</taxon>
        <taxon>Actinomycetota</taxon>
        <taxon>Actinomycetes</taxon>
        <taxon>Kitasatosporales</taxon>
        <taxon>Streptomycetaceae</taxon>
        <taxon>Streptomyces</taxon>
    </lineage>
</organism>
<comment type="similarity">
    <text evidence="1">Belongs to the SMC family. SbcC subfamily.</text>
</comment>
<accession>A0A917Y857</accession>
<reference evidence="6 7" key="1">
    <citation type="journal article" date="2014" name="Int. J. Syst. Evol. Microbiol.">
        <title>Complete genome sequence of Corynebacterium casei LMG S-19264T (=DSM 44701T), isolated from a smear-ripened cheese.</title>
        <authorList>
            <consortium name="US DOE Joint Genome Institute (JGI-PGF)"/>
            <person name="Walter F."/>
            <person name="Albersmeier A."/>
            <person name="Kalinowski J."/>
            <person name="Ruckert C."/>
        </authorList>
    </citation>
    <scope>NUCLEOTIDE SEQUENCE [LARGE SCALE GENOMIC DNA]</scope>
    <source>
        <strain evidence="6 7">CGMCC 4.7111</strain>
    </source>
</reference>
<evidence type="ECO:0000256" key="1">
    <source>
        <dbReference type="ARBA" id="ARBA00006930"/>
    </source>
</evidence>
<protein>
    <recommendedName>
        <fullName evidence="3">Nuclease SbcCD subunit C</fullName>
    </recommendedName>
</protein>
<comment type="subunit">
    <text evidence="2">Heterodimer of SbcC and SbcD.</text>
</comment>
<feature type="coiled-coil region" evidence="4">
    <location>
        <begin position="209"/>
        <end position="298"/>
    </location>
</feature>
<keyword evidence="7" id="KW-1185">Reference proteome</keyword>
<dbReference type="Gene3D" id="3.40.50.300">
    <property type="entry name" value="P-loop containing nucleotide triphosphate hydrolases"/>
    <property type="match status" value="2"/>
</dbReference>
<feature type="domain" description="Rad50/SbcC-type AAA" evidence="5">
    <location>
        <begin position="14"/>
        <end position="170"/>
    </location>
</feature>
<dbReference type="GO" id="GO:0016887">
    <property type="term" value="F:ATP hydrolysis activity"/>
    <property type="evidence" value="ECO:0007669"/>
    <property type="project" value="InterPro"/>
</dbReference>
<sequence>MNVRRRLPTIEHVGLQNFSIYKERPTLDVEIRRGVFCLAGANGLGKSSFLAAINFGLTGIVTNPDRNAFASTRKFYTNNLEYSRHYFDGRIDELDRDTAEVSLRFTVGSRRYELTRNLFEPEALRFLRVVSETGEIVSIETDDDERRHENYKRLLLEDCRLSSFDQFVFIQHFLLTFDERRHLLFWDEQVTTPMLYLAFGIHAEDAKRADELTHAVNRAESQRRNAQWQATTARRRMKELGVDDIDEAAFEGLAERHQNLVDQVDAHANELHRLQREAADARLDLADVSAEYQALRHQYDKVFSERLKAHSVPRLHPLVAEALQTNRCSVCGTEGSHIGVRLSEKLDRHSCPLCDSAIERESPTAESFESLKRVDTELAATRDKVKAAQVRRDRLDKAVDEALKLHSSSTQALEDFETANEKALPTADASISSLLDQRRVAEAERKRAMERRDEWRDKRDAARRELEPLQRALRSAYETAETEFVPAFRELARQFLGLDLDVFLDMADKTRFVLGLEVQGTRRRATTALSESQRFFIDIALRMALIQQMTEPSETVTSYIDTPEGSLDIAYEARAGAMFGKFVRSGKNMIMTANINANQLLLRLAEVCRSEHMELVRMTDWSALSEVQASEEALFDEAYSRVEAVLSRVEEQQGAVQQ</sequence>
<dbReference type="PANTHER" id="PTHR32114">
    <property type="entry name" value="ABC TRANSPORTER ABCH.3"/>
    <property type="match status" value="1"/>
</dbReference>
<dbReference type="RefSeq" id="WP_189189223.1">
    <property type="nucleotide sequence ID" value="NZ_BMMM01000012.1"/>
</dbReference>
<comment type="caution">
    <text evidence="6">The sequence shown here is derived from an EMBL/GenBank/DDBJ whole genome shotgun (WGS) entry which is preliminary data.</text>
</comment>
<dbReference type="PANTHER" id="PTHR32114:SF2">
    <property type="entry name" value="ABC TRANSPORTER ABCH.3"/>
    <property type="match status" value="1"/>
</dbReference>
<proteinExistence type="inferred from homology"/>
<feature type="coiled-coil region" evidence="4">
    <location>
        <begin position="371"/>
        <end position="398"/>
    </location>
</feature>
<dbReference type="InterPro" id="IPR038729">
    <property type="entry name" value="Rad50/SbcC_AAA"/>
</dbReference>
<evidence type="ECO:0000256" key="2">
    <source>
        <dbReference type="ARBA" id="ARBA00011322"/>
    </source>
</evidence>
<gene>
    <name evidence="6" type="ORF">GCM10011579_060060</name>
</gene>
<dbReference type="Proteomes" id="UP000600365">
    <property type="component" value="Unassembled WGS sequence"/>
</dbReference>
<feature type="coiled-coil region" evidence="4">
    <location>
        <begin position="431"/>
        <end position="472"/>
    </location>
</feature>
<evidence type="ECO:0000313" key="6">
    <source>
        <dbReference type="EMBL" id="GGN77629.1"/>
    </source>
</evidence>